<dbReference type="InterPro" id="IPR011009">
    <property type="entry name" value="Kinase-like_dom_sf"/>
</dbReference>
<dbReference type="EMBL" id="WOCE01000011">
    <property type="protein sequence ID" value="KAE9603786.1"/>
    <property type="molecule type" value="Genomic_DNA"/>
</dbReference>
<keyword evidence="1" id="KW-0547">Nucleotide-binding</keyword>
<organism evidence="4 5">
    <name type="scientific">Lupinus albus</name>
    <name type="common">White lupine</name>
    <name type="synonym">Lupinus termis</name>
    <dbReference type="NCBI Taxonomy" id="3870"/>
    <lineage>
        <taxon>Eukaryota</taxon>
        <taxon>Viridiplantae</taxon>
        <taxon>Streptophyta</taxon>
        <taxon>Embryophyta</taxon>
        <taxon>Tracheophyta</taxon>
        <taxon>Spermatophyta</taxon>
        <taxon>Magnoliopsida</taxon>
        <taxon>eudicotyledons</taxon>
        <taxon>Gunneridae</taxon>
        <taxon>Pentapetalae</taxon>
        <taxon>rosids</taxon>
        <taxon>fabids</taxon>
        <taxon>Fabales</taxon>
        <taxon>Fabaceae</taxon>
        <taxon>Papilionoideae</taxon>
        <taxon>50 kb inversion clade</taxon>
        <taxon>genistoids sensu lato</taxon>
        <taxon>core genistoids</taxon>
        <taxon>Genisteae</taxon>
        <taxon>Lupinus</taxon>
    </lineage>
</organism>
<gene>
    <name evidence="4" type="ORF">Lalb_Chr11g0064531</name>
</gene>
<dbReference type="GO" id="GO:0005886">
    <property type="term" value="C:plasma membrane"/>
    <property type="evidence" value="ECO:0007669"/>
    <property type="project" value="TreeGrafter"/>
</dbReference>
<dbReference type="Gene3D" id="1.10.510.10">
    <property type="entry name" value="Transferase(Phosphotransferase) domain 1"/>
    <property type="match status" value="1"/>
</dbReference>
<dbReference type="Gene3D" id="3.30.200.20">
    <property type="entry name" value="Phosphorylase Kinase, domain 1"/>
    <property type="match status" value="1"/>
</dbReference>
<dbReference type="SMART" id="SM00220">
    <property type="entry name" value="S_TKc"/>
    <property type="match status" value="1"/>
</dbReference>
<evidence type="ECO:0000256" key="1">
    <source>
        <dbReference type="ARBA" id="ARBA00022741"/>
    </source>
</evidence>
<dbReference type="Proteomes" id="UP000447434">
    <property type="component" value="Chromosome 11"/>
</dbReference>
<proteinExistence type="predicted"/>
<dbReference type="AlphaFoldDB" id="A0A6A4PR59"/>
<evidence type="ECO:0000313" key="5">
    <source>
        <dbReference type="Proteomes" id="UP000447434"/>
    </source>
</evidence>
<dbReference type="OrthoDB" id="676979at2759"/>
<reference evidence="5" key="1">
    <citation type="journal article" date="2020" name="Nat. Commun.">
        <title>Genome sequence of the cluster root forming white lupin.</title>
        <authorList>
            <person name="Hufnagel B."/>
            <person name="Marques A."/>
            <person name="Soriano A."/>
            <person name="Marques L."/>
            <person name="Divol F."/>
            <person name="Doumas P."/>
            <person name="Sallet E."/>
            <person name="Mancinotti D."/>
            <person name="Carrere S."/>
            <person name="Marande W."/>
            <person name="Arribat S."/>
            <person name="Keller J."/>
            <person name="Huneau C."/>
            <person name="Blein T."/>
            <person name="Aime D."/>
            <person name="Laguerre M."/>
            <person name="Taylor J."/>
            <person name="Schubert V."/>
            <person name="Nelson M."/>
            <person name="Geu-Flores F."/>
            <person name="Crespi M."/>
            <person name="Gallardo-Guerrero K."/>
            <person name="Delaux P.-M."/>
            <person name="Salse J."/>
            <person name="Berges H."/>
            <person name="Guyot R."/>
            <person name="Gouzy J."/>
            <person name="Peret B."/>
        </authorList>
    </citation>
    <scope>NUCLEOTIDE SEQUENCE [LARGE SCALE GENOMIC DNA]</scope>
    <source>
        <strain evidence="5">cv. Amiga</strain>
    </source>
</reference>
<dbReference type="PROSITE" id="PS50011">
    <property type="entry name" value="PROTEIN_KINASE_DOM"/>
    <property type="match status" value="1"/>
</dbReference>
<dbReference type="GO" id="GO:0004672">
    <property type="term" value="F:protein kinase activity"/>
    <property type="evidence" value="ECO:0007669"/>
    <property type="project" value="InterPro"/>
</dbReference>
<protein>
    <recommendedName>
        <fullName evidence="3">Protein kinase domain-containing protein</fullName>
    </recommendedName>
</protein>
<dbReference type="SUPFAM" id="SSF56112">
    <property type="entry name" value="Protein kinase-like (PK-like)"/>
    <property type="match status" value="1"/>
</dbReference>
<comment type="caution">
    <text evidence="4">The sequence shown here is derived from an EMBL/GenBank/DDBJ whole genome shotgun (WGS) entry which is preliminary data.</text>
</comment>
<sequence>MITIEDVLSAAKEGKVISKGRNWVSYEGKSSKNDMQFMVIEMSDPTSLPLSFWEEIMKFGKVKHPNVVNLIGTLCMSSGKRGFLVYDYSSKEKTLSDILSSLSWERRRKIAVGIAKALKFLHCHCSSFVLVGEVSPEIVLVEDAKGVPRLKVSPSEMACMDFKGDIFSPYLAPEAKKMKEVSEKSAIYGLGVILIELLSGRRSMDTEAGNGMHQNIVEWAQYCYSDCHVDTWIDPVMIKGGDASSSSNQNDIVETMNLALHCTATDPKARPCASEVLTALVAVHTNATPTFC</sequence>
<accession>A0A6A4PR59</accession>
<evidence type="ECO:0000259" key="3">
    <source>
        <dbReference type="PROSITE" id="PS50011"/>
    </source>
</evidence>
<dbReference type="InterPro" id="IPR000719">
    <property type="entry name" value="Prot_kinase_dom"/>
</dbReference>
<name>A0A6A4PR59_LUPAL</name>
<feature type="domain" description="Protein kinase" evidence="3">
    <location>
        <begin position="11"/>
        <end position="291"/>
    </location>
</feature>
<dbReference type="PANTHER" id="PTHR27001">
    <property type="entry name" value="OS01G0253100 PROTEIN"/>
    <property type="match status" value="1"/>
</dbReference>
<evidence type="ECO:0000256" key="2">
    <source>
        <dbReference type="ARBA" id="ARBA00022840"/>
    </source>
</evidence>
<keyword evidence="2" id="KW-0067">ATP-binding</keyword>
<keyword evidence="5" id="KW-1185">Reference proteome</keyword>
<dbReference type="GO" id="GO:0005524">
    <property type="term" value="F:ATP binding"/>
    <property type="evidence" value="ECO:0007669"/>
    <property type="project" value="UniProtKB-KW"/>
</dbReference>
<evidence type="ECO:0000313" key="4">
    <source>
        <dbReference type="EMBL" id="KAE9603786.1"/>
    </source>
</evidence>
<dbReference type="PANTHER" id="PTHR27001:SF152">
    <property type="entry name" value="KINASE WITH ADENINE NUCLEOTIDE ALPHA HYDROLASES-LIKE DOMAIN-CONTAINING PROTEIN"/>
    <property type="match status" value="1"/>
</dbReference>
<dbReference type="Pfam" id="PF00069">
    <property type="entry name" value="Pkinase"/>
    <property type="match status" value="1"/>
</dbReference>